<keyword evidence="1" id="KW-0812">Transmembrane</keyword>
<evidence type="ECO:0000313" key="3">
    <source>
        <dbReference type="Proteomes" id="UP000809273"/>
    </source>
</evidence>
<accession>A0A9D8KGI7</accession>
<sequence>MVRIMYFRLVTFQVILLIALSINLYAKNRIVLTGGVLAGQSLSESKWTIYVEPKEYIEGNIECKTYNSNSPDAVVPFGYTWTWGKRESSIVTIDKWIPTGGRNWDIPIDLKAPSEPKTYYVIFGTNGEFNMEQVFSSTSWVYRKIVWYDGNDFHDMDDKVLFFAHENGYIQNWPYLNDTGYHVDDVPVMPIKVIVKPKIIEPKVLEKKPENKPKIITETETKTIKTSPTFSEKDDSDLLSNPWFIGLVTTIIGGIIVYIITRNFIF</sequence>
<keyword evidence="1" id="KW-1133">Transmembrane helix</keyword>
<organism evidence="2 3">
    <name type="scientific">Candidatus Zymogenus saltonus</name>
    <dbReference type="NCBI Taxonomy" id="2844893"/>
    <lineage>
        <taxon>Bacteria</taxon>
        <taxon>Deltaproteobacteria</taxon>
        <taxon>Candidatus Zymogenia</taxon>
        <taxon>Candidatus Zymogeniales</taxon>
        <taxon>Candidatus Zymogenaceae</taxon>
        <taxon>Candidatus Zymogenus</taxon>
    </lineage>
</organism>
<reference evidence="2" key="1">
    <citation type="journal article" date="2021" name="Environ. Microbiol.">
        <title>Genomic characterization of three novel Desulfobacterota classes expand the metabolic and phylogenetic diversity of the phylum.</title>
        <authorList>
            <person name="Murphy C.L."/>
            <person name="Biggerstaff J."/>
            <person name="Eichhorn A."/>
            <person name="Ewing E."/>
            <person name="Shahan R."/>
            <person name="Soriano D."/>
            <person name="Stewart S."/>
            <person name="VanMol K."/>
            <person name="Walker R."/>
            <person name="Walters P."/>
            <person name="Elshahed M.S."/>
            <person name="Youssef N.H."/>
        </authorList>
    </citation>
    <scope>NUCLEOTIDE SEQUENCE</scope>
    <source>
        <strain evidence="2">Zod_Metabat.24</strain>
    </source>
</reference>
<gene>
    <name evidence="2" type="ORF">JW984_15640</name>
</gene>
<proteinExistence type="predicted"/>
<evidence type="ECO:0000256" key="1">
    <source>
        <dbReference type="SAM" id="Phobius"/>
    </source>
</evidence>
<reference evidence="2" key="2">
    <citation type="submission" date="2021-01" db="EMBL/GenBank/DDBJ databases">
        <authorList>
            <person name="Hahn C.R."/>
            <person name="Youssef N.H."/>
            <person name="Elshahed M."/>
        </authorList>
    </citation>
    <scope>NUCLEOTIDE SEQUENCE</scope>
    <source>
        <strain evidence="2">Zod_Metabat.24</strain>
    </source>
</reference>
<name>A0A9D8KGI7_9DELT</name>
<feature type="transmembrane region" description="Helical" evidence="1">
    <location>
        <begin position="243"/>
        <end position="261"/>
    </location>
</feature>
<dbReference type="AlphaFoldDB" id="A0A9D8KGI7"/>
<keyword evidence="1" id="KW-0472">Membrane</keyword>
<protein>
    <submittedName>
        <fullName evidence="2">Uncharacterized protein</fullName>
    </submittedName>
</protein>
<evidence type="ECO:0000313" key="2">
    <source>
        <dbReference type="EMBL" id="MBN1574630.1"/>
    </source>
</evidence>
<dbReference type="EMBL" id="JAFGIX010000085">
    <property type="protein sequence ID" value="MBN1574630.1"/>
    <property type="molecule type" value="Genomic_DNA"/>
</dbReference>
<comment type="caution">
    <text evidence="2">The sequence shown here is derived from an EMBL/GenBank/DDBJ whole genome shotgun (WGS) entry which is preliminary data.</text>
</comment>
<dbReference type="Proteomes" id="UP000809273">
    <property type="component" value="Unassembled WGS sequence"/>
</dbReference>